<evidence type="ECO:0000313" key="3">
    <source>
        <dbReference type="Proteomes" id="UP000245647"/>
    </source>
</evidence>
<dbReference type="InterPro" id="IPR013216">
    <property type="entry name" value="Methyltransf_11"/>
</dbReference>
<evidence type="ECO:0000259" key="1">
    <source>
        <dbReference type="Pfam" id="PF08241"/>
    </source>
</evidence>
<keyword evidence="3" id="KW-1185">Reference proteome</keyword>
<dbReference type="Pfam" id="PF08241">
    <property type="entry name" value="Methyltransf_11"/>
    <property type="match status" value="1"/>
</dbReference>
<dbReference type="Gene3D" id="3.40.50.150">
    <property type="entry name" value="Vaccinia Virus protein VP39"/>
    <property type="match status" value="1"/>
</dbReference>
<dbReference type="InterPro" id="IPR029063">
    <property type="entry name" value="SAM-dependent_MTases_sf"/>
</dbReference>
<organism evidence="2 3">
    <name type="scientific">Pararcticibacter amylolyticus</name>
    <dbReference type="NCBI Taxonomy" id="2173175"/>
    <lineage>
        <taxon>Bacteria</taxon>
        <taxon>Pseudomonadati</taxon>
        <taxon>Bacteroidota</taxon>
        <taxon>Sphingobacteriia</taxon>
        <taxon>Sphingobacteriales</taxon>
        <taxon>Sphingobacteriaceae</taxon>
        <taxon>Pararcticibacter</taxon>
    </lineage>
</organism>
<sequence>MSQSLSYQVYSDREFVQQYEDSILNNAWNACYERPSTLSLVPENLKDQNVLDAGCGPGVVSEILLERGAMVTAVDYSPEMIKRTLLRTNGKVDARILDLNKGLGELASSSFDVVYCSLVIHYIDDLQQLFSEFARVLKPGGLFVFSTDHPDLAAVDNRAEDLQVRNTVRWDSFNVSIELYQRSWNHIMKALISNSFEPGIVANARPGEECRVRFPKEYNQLLQKPYFICVRAICRKGYRSDEMSAATQRDIFL</sequence>
<dbReference type="OrthoDB" id="9791837at2"/>
<dbReference type="EMBL" id="QEAS01000023">
    <property type="protein sequence ID" value="PWG78577.1"/>
    <property type="molecule type" value="Genomic_DNA"/>
</dbReference>
<dbReference type="PANTHER" id="PTHR43591">
    <property type="entry name" value="METHYLTRANSFERASE"/>
    <property type="match status" value="1"/>
</dbReference>
<comment type="caution">
    <text evidence="2">The sequence shown here is derived from an EMBL/GenBank/DDBJ whole genome shotgun (WGS) entry which is preliminary data.</text>
</comment>
<feature type="domain" description="Methyltransferase type 11" evidence="1">
    <location>
        <begin position="51"/>
        <end position="145"/>
    </location>
</feature>
<proteinExistence type="predicted"/>
<reference evidence="2 3" key="1">
    <citation type="submission" date="2018-04" db="EMBL/GenBank/DDBJ databases">
        <title>Pedobacter chongqingensis sp. nov., isolated from a rottenly hemp rope.</title>
        <authorList>
            <person name="Cai Y."/>
        </authorList>
    </citation>
    <scope>NUCLEOTIDE SEQUENCE [LARGE SCALE GENOMIC DNA]</scope>
    <source>
        <strain evidence="2 3">FJ4-8</strain>
    </source>
</reference>
<dbReference type="SUPFAM" id="SSF53335">
    <property type="entry name" value="S-adenosyl-L-methionine-dependent methyltransferases"/>
    <property type="match status" value="1"/>
</dbReference>
<dbReference type="Proteomes" id="UP000245647">
    <property type="component" value="Unassembled WGS sequence"/>
</dbReference>
<gene>
    <name evidence="2" type="ORF">DDR33_21685</name>
</gene>
<evidence type="ECO:0000313" key="2">
    <source>
        <dbReference type="EMBL" id="PWG78577.1"/>
    </source>
</evidence>
<protein>
    <recommendedName>
        <fullName evidence="1">Methyltransferase type 11 domain-containing protein</fullName>
    </recommendedName>
</protein>
<dbReference type="RefSeq" id="WP_109417903.1">
    <property type="nucleotide sequence ID" value="NZ_QEAS01000023.1"/>
</dbReference>
<dbReference type="CDD" id="cd02440">
    <property type="entry name" value="AdoMet_MTases"/>
    <property type="match status" value="1"/>
</dbReference>
<dbReference type="AlphaFoldDB" id="A0A2U2PB10"/>
<dbReference type="GO" id="GO:0008757">
    <property type="term" value="F:S-adenosylmethionine-dependent methyltransferase activity"/>
    <property type="evidence" value="ECO:0007669"/>
    <property type="project" value="InterPro"/>
</dbReference>
<name>A0A2U2PB10_9SPHI</name>
<accession>A0A2U2PB10</accession>